<sequence length="348" mass="36645">MPARNAVGLDIGTSSVRAAELSYGRDGITLEKFGQVALPPGAVVDGEVVDRDAVRTALKSLWKGSGFTAKRVALGVANQRVVVRQIDLPWMTRSELKESLALQVQDYLPMAVEDSVLDFHVTEELNGPEGRQLRGLLVAAARETVMSNVAAVQDADLRVTSVDLTSFAVLRSAGRQHSEVATEALLDIGSRVSNLVIHSGGTPRFVRILLSGGQDVTDAVAERLGVPAALAEAIKRGTAGDLNPQEAELAASAVQLMTEVFVDEIRSSLDYYGASNAQFPVERILLSGGGSLLPGLASHLEQVTRRSVHVADVLGGVRVGRTGLDDDQLAAIHPLAAVPVGLALGVIS</sequence>
<dbReference type="InterPro" id="IPR005883">
    <property type="entry name" value="PilM"/>
</dbReference>
<dbReference type="Gene3D" id="3.30.420.40">
    <property type="match status" value="2"/>
</dbReference>
<dbReference type="InterPro" id="IPR043129">
    <property type="entry name" value="ATPase_NBD"/>
</dbReference>
<dbReference type="Pfam" id="PF11104">
    <property type="entry name" value="PilM_2"/>
    <property type="match status" value="1"/>
</dbReference>
<proteinExistence type="predicted"/>
<evidence type="ECO:0000313" key="2">
    <source>
        <dbReference type="EMBL" id="MEW9266678.1"/>
    </source>
</evidence>
<dbReference type="SMART" id="SM00842">
    <property type="entry name" value="FtsA"/>
    <property type="match status" value="1"/>
</dbReference>
<dbReference type="SUPFAM" id="SSF53067">
    <property type="entry name" value="Actin-like ATPase domain"/>
    <property type="match status" value="2"/>
</dbReference>
<protein>
    <submittedName>
        <fullName evidence="2">Type IV pilus assembly protein PilM</fullName>
    </submittedName>
</protein>
<dbReference type="Gene3D" id="3.30.1490.300">
    <property type="match status" value="1"/>
</dbReference>
<dbReference type="CDD" id="cd24049">
    <property type="entry name" value="ASKHA_NBD_PilM"/>
    <property type="match status" value="1"/>
</dbReference>
<dbReference type="PIRSF" id="PIRSF019169">
    <property type="entry name" value="PilM"/>
    <property type="match status" value="1"/>
</dbReference>
<dbReference type="Proteomes" id="UP001555826">
    <property type="component" value="Unassembled WGS sequence"/>
</dbReference>
<gene>
    <name evidence="2" type="primary">pilM</name>
    <name evidence="2" type="ORF">AB1207_18160</name>
</gene>
<dbReference type="InterPro" id="IPR003494">
    <property type="entry name" value="SHS2_FtsA"/>
</dbReference>
<dbReference type="EMBL" id="JBFNQN010000013">
    <property type="protein sequence ID" value="MEW9266678.1"/>
    <property type="molecule type" value="Genomic_DNA"/>
</dbReference>
<keyword evidence="3" id="KW-1185">Reference proteome</keyword>
<comment type="caution">
    <text evidence="2">The sequence shown here is derived from an EMBL/GenBank/DDBJ whole genome shotgun (WGS) entry which is preliminary data.</text>
</comment>
<name>A0ABV3PBB9_9ACTN</name>
<dbReference type="PANTHER" id="PTHR32432:SF3">
    <property type="entry name" value="ETHANOLAMINE UTILIZATION PROTEIN EUTJ"/>
    <property type="match status" value="1"/>
</dbReference>
<evidence type="ECO:0000259" key="1">
    <source>
        <dbReference type="SMART" id="SM00842"/>
    </source>
</evidence>
<feature type="domain" description="SHS2" evidence="1">
    <location>
        <begin position="6"/>
        <end position="173"/>
    </location>
</feature>
<dbReference type="RefSeq" id="WP_367639820.1">
    <property type="nucleotide sequence ID" value="NZ_JBFNQN010000013.1"/>
</dbReference>
<dbReference type="InterPro" id="IPR050696">
    <property type="entry name" value="FtsA/MreB"/>
</dbReference>
<accession>A0ABV3PBB9</accession>
<reference evidence="2 3" key="1">
    <citation type="submission" date="2024-07" db="EMBL/GenBank/DDBJ databases">
        <authorList>
            <person name="Thanompreechachai J."/>
            <person name="Duangmal K."/>
        </authorList>
    </citation>
    <scope>NUCLEOTIDE SEQUENCE [LARGE SCALE GENOMIC DNA]</scope>
    <source>
        <strain evidence="2 3">KCTC 19886</strain>
    </source>
</reference>
<dbReference type="PANTHER" id="PTHR32432">
    <property type="entry name" value="CELL DIVISION PROTEIN FTSA-RELATED"/>
    <property type="match status" value="1"/>
</dbReference>
<evidence type="ECO:0000313" key="3">
    <source>
        <dbReference type="Proteomes" id="UP001555826"/>
    </source>
</evidence>
<organism evidence="2 3">
    <name type="scientific">Kineococcus endophyticus</name>
    <dbReference type="NCBI Taxonomy" id="1181883"/>
    <lineage>
        <taxon>Bacteria</taxon>
        <taxon>Bacillati</taxon>
        <taxon>Actinomycetota</taxon>
        <taxon>Actinomycetes</taxon>
        <taxon>Kineosporiales</taxon>
        <taxon>Kineosporiaceae</taxon>
        <taxon>Kineococcus</taxon>
    </lineage>
</organism>
<dbReference type="NCBIfam" id="TIGR01175">
    <property type="entry name" value="pilM"/>
    <property type="match status" value="1"/>
</dbReference>